<evidence type="ECO:0000313" key="3">
    <source>
        <dbReference type="EMBL" id="KFD45086.1"/>
    </source>
</evidence>
<feature type="chain" id="PRO_5007379392" evidence="2">
    <location>
        <begin position="23"/>
        <end position="108"/>
    </location>
</feature>
<sequence>MAKLHYAFIAFLLVLPLYLCNAHSRHHSRESYPRPAPPRPHVHHPPTPHLLPPSHHHPVLHGPHVIPGNSHGPLPHHPVPPHSHHRSPSVSFEVGSSHGHGGLRVRLR</sequence>
<dbReference type="EMBL" id="KL363799">
    <property type="protein sequence ID" value="KFD45086.1"/>
    <property type="molecule type" value="Genomic_DNA"/>
</dbReference>
<dbReference type="Proteomes" id="UP000030764">
    <property type="component" value="Unassembled WGS sequence"/>
</dbReference>
<evidence type="ECO:0000256" key="1">
    <source>
        <dbReference type="SAM" id="MobiDB-lite"/>
    </source>
</evidence>
<name>A0A085MEX9_9BILA</name>
<keyword evidence="2" id="KW-0732">Signal</keyword>
<organism evidence="4 5">
    <name type="scientific">Trichuris suis</name>
    <name type="common">pig whipworm</name>
    <dbReference type="NCBI Taxonomy" id="68888"/>
    <lineage>
        <taxon>Eukaryota</taxon>
        <taxon>Metazoa</taxon>
        <taxon>Ecdysozoa</taxon>
        <taxon>Nematoda</taxon>
        <taxon>Enoplea</taxon>
        <taxon>Dorylaimia</taxon>
        <taxon>Trichinellida</taxon>
        <taxon>Trichuridae</taxon>
        <taxon>Trichuris</taxon>
    </lineage>
</organism>
<reference evidence="4 5" key="1">
    <citation type="journal article" date="2014" name="Nat. Genet.">
        <title>Genome and transcriptome of the porcine whipworm Trichuris suis.</title>
        <authorList>
            <person name="Jex A.R."/>
            <person name="Nejsum P."/>
            <person name="Schwarz E.M."/>
            <person name="Hu L."/>
            <person name="Young N.D."/>
            <person name="Hall R.S."/>
            <person name="Korhonen P.K."/>
            <person name="Liao S."/>
            <person name="Thamsborg S."/>
            <person name="Xia J."/>
            <person name="Xu P."/>
            <person name="Wang S."/>
            <person name="Scheerlinck J.P."/>
            <person name="Hofmann A."/>
            <person name="Sternberg P.W."/>
            <person name="Wang J."/>
            <person name="Gasser R.B."/>
        </authorList>
    </citation>
    <scope>NUCLEOTIDE SEQUENCE [LARGE SCALE GENOMIC DNA]</scope>
    <source>
        <strain evidence="4">DCEP-RM93M</strain>
    </source>
</reference>
<dbReference type="EMBL" id="KL363197">
    <property type="protein sequence ID" value="KFD55775.1"/>
    <property type="molecule type" value="Genomic_DNA"/>
</dbReference>
<accession>A0A085MEX9</accession>
<feature type="region of interest" description="Disordered" evidence="1">
    <location>
        <begin position="27"/>
        <end position="108"/>
    </location>
</feature>
<evidence type="ECO:0000256" key="2">
    <source>
        <dbReference type="SAM" id="SignalP"/>
    </source>
</evidence>
<protein>
    <submittedName>
        <fullName evidence="4">Uncharacterized protein</fullName>
    </submittedName>
</protein>
<evidence type="ECO:0000313" key="4">
    <source>
        <dbReference type="EMBL" id="KFD55775.1"/>
    </source>
</evidence>
<dbReference type="AlphaFoldDB" id="A0A085MEX9"/>
<gene>
    <name evidence="4" type="ORF">M513_03214</name>
    <name evidence="3" type="ORF">M513_14035</name>
</gene>
<evidence type="ECO:0000313" key="5">
    <source>
        <dbReference type="Proteomes" id="UP000030764"/>
    </source>
</evidence>
<keyword evidence="5" id="KW-1185">Reference proteome</keyword>
<feature type="signal peptide" evidence="2">
    <location>
        <begin position="1"/>
        <end position="22"/>
    </location>
</feature>
<proteinExistence type="predicted"/>
<feature type="compositionally biased region" description="Low complexity" evidence="1">
    <location>
        <begin position="60"/>
        <end position="73"/>
    </location>
</feature>